<evidence type="ECO:0000256" key="6">
    <source>
        <dbReference type="ARBA" id="ARBA00023012"/>
    </source>
</evidence>
<evidence type="ECO:0000259" key="7">
    <source>
        <dbReference type="PROSITE" id="PS50109"/>
    </source>
</evidence>
<dbReference type="InterPro" id="IPR036890">
    <property type="entry name" value="HATPase_C_sf"/>
</dbReference>
<dbReference type="EC" id="2.7.13.3" evidence="2"/>
<dbReference type="InterPro" id="IPR005467">
    <property type="entry name" value="His_kinase_dom"/>
</dbReference>
<dbReference type="RefSeq" id="WP_057318739.1">
    <property type="nucleotide sequence ID" value="NZ_CYXP01000001.1"/>
</dbReference>
<keyword evidence="3" id="KW-0597">Phosphoprotein</keyword>
<dbReference type="SUPFAM" id="SSF47384">
    <property type="entry name" value="Homodimeric domain of signal transducing histidine kinase"/>
    <property type="match status" value="1"/>
</dbReference>
<protein>
    <recommendedName>
        <fullName evidence="2">histidine kinase</fullName>
        <ecNumber evidence="2">2.7.13.3</ecNumber>
    </recommendedName>
</protein>
<feature type="domain" description="Histidine kinase" evidence="7">
    <location>
        <begin position="149"/>
        <end position="359"/>
    </location>
</feature>
<dbReference type="InterPro" id="IPR003661">
    <property type="entry name" value="HisK_dim/P_dom"/>
</dbReference>
<evidence type="ECO:0000256" key="3">
    <source>
        <dbReference type="ARBA" id="ARBA00022553"/>
    </source>
</evidence>
<reference evidence="8 9" key="1">
    <citation type="submission" date="2015-09" db="EMBL/GenBank/DDBJ databases">
        <authorList>
            <consortium name="Pathogen Informatics"/>
        </authorList>
    </citation>
    <scope>NUCLEOTIDE SEQUENCE [LARGE SCALE GENOMIC DNA]</scope>
    <source>
        <strain evidence="8 9">2789STDY5608872</strain>
    </source>
</reference>
<evidence type="ECO:0000313" key="9">
    <source>
        <dbReference type="Proteomes" id="UP000095591"/>
    </source>
</evidence>
<gene>
    <name evidence="8" type="primary">luxQ_2</name>
    <name evidence="8" type="ORF">ERS852429_00416</name>
</gene>
<keyword evidence="6" id="KW-0902">Two-component regulatory system</keyword>
<keyword evidence="4 8" id="KW-0808">Transferase</keyword>
<dbReference type="SMART" id="SM00388">
    <property type="entry name" value="HisKA"/>
    <property type="match status" value="1"/>
</dbReference>
<dbReference type="Pfam" id="PF02518">
    <property type="entry name" value="HATPase_c"/>
    <property type="match status" value="1"/>
</dbReference>
<dbReference type="PROSITE" id="PS50109">
    <property type="entry name" value="HIS_KIN"/>
    <property type="match status" value="1"/>
</dbReference>
<dbReference type="AlphaFoldDB" id="A0A173RCH1"/>
<evidence type="ECO:0000256" key="1">
    <source>
        <dbReference type="ARBA" id="ARBA00000085"/>
    </source>
</evidence>
<dbReference type="InterPro" id="IPR003594">
    <property type="entry name" value="HATPase_dom"/>
</dbReference>
<accession>A0A173RCH1</accession>
<proteinExistence type="predicted"/>
<evidence type="ECO:0000256" key="2">
    <source>
        <dbReference type="ARBA" id="ARBA00012438"/>
    </source>
</evidence>
<comment type="catalytic activity">
    <reaction evidence="1">
        <text>ATP + protein L-histidine = ADP + protein N-phospho-L-histidine.</text>
        <dbReference type="EC" id="2.7.13.3"/>
    </reaction>
</comment>
<dbReference type="PRINTS" id="PR00344">
    <property type="entry name" value="BCTRLSENSOR"/>
</dbReference>
<sequence>MKTTLGIEFEPFFPQISHRAKIGCAKYDLSTGEGVAMEQWYLNMGEVPGTPLSQIVGIYSNVKPEDRECLKTSLSRLVHGETDHDQREAQVKDGEGWKWIRLDIMEAGLEKSSPILLLMNYDISELKAMEERMLKAEKSERLKSSFLANISHEIRMPLNAIVGFSSLLGDEEDGELRQEYINLIQTNNELLLGIVNDVLDLAKLESGTMTFDFMEFDLRQLIVETVASFQIKVPRGVALTYPASLDSFLLRSDRIRLKQVLGNFITNAIKYTSIGSIILSYQAMENEVLLSVTDTGEGMSEEIKLHVFDRFYKGRNQKQGIGLGLSICQNIIERLGGCIGVSSEQGKGSCFWCTLPIFPPKDTY</sequence>
<dbReference type="InterPro" id="IPR004358">
    <property type="entry name" value="Sig_transdc_His_kin-like_C"/>
</dbReference>
<dbReference type="InterPro" id="IPR050736">
    <property type="entry name" value="Sensor_HK_Regulatory"/>
</dbReference>
<evidence type="ECO:0000256" key="5">
    <source>
        <dbReference type="ARBA" id="ARBA00022777"/>
    </source>
</evidence>
<keyword evidence="5 8" id="KW-0418">Kinase</keyword>
<dbReference type="CDD" id="cd00075">
    <property type="entry name" value="HATPase"/>
    <property type="match status" value="1"/>
</dbReference>
<evidence type="ECO:0000256" key="4">
    <source>
        <dbReference type="ARBA" id="ARBA00022679"/>
    </source>
</evidence>
<evidence type="ECO:0000313" key="8">
    <source>
        <dbReference type="EMBL" id="CUM75694.1"/>
    </source>
</evidence>
<dbReference type="PANTHER" id="PTHR43711">
    <property type="entry name" value="TWO-COMPONENT HISTIDINE KINASE"/>
    <property type="match status" value="1"/>
</dbReference>
<dbReference type="SUPFAM" id="SSF55874">
    <property type="entry name" value="ATPase domain of HSP90 chaperone/DNA topoisomerase II/histidine kinase"/>
    <property type="match status" value="1"/>
</dbReference>
<name>A0A173RCH1_PARDI</name>
<dbReference type="PANTHER" id="PTHR43711:SF31">
    <property type="entry name" value="HISTIDINE KINASE"/>
    <property type="match status" value="1"/>
</dbReference>
<dbReference type="GO" id="GO:0000155">
    <property type="term" value="F:phosphorelay sensor kinase activity"/>
    <property type="evidence" value="ECO:0007669"/>
    <property type="project" value="InterPro"/>
</dbReference>
<dbReference type="EMBL" id="CYXP01000001">
    <property type="protein sequence ID" value="CUM75694.1"/>
    <property type="molecule type" value="Genomic_DNA"/>
</dbReference>
<dbReference type="Gene3D" id="1.10.287.130">
    <property type="match status" value="1"/>
</dbReference>
<dbReference type="CDD" id="cd00082">
    <property type="entry name" value="HisKA"/>
    <property type="match status" value="1"/>
</dbReference>
<dbReference type="Pfam" id="PF00512">
    <property type="entry name" value="HisKA"/>
    <property type="match status" value="1"/>
</dbReference>
<dbReference type="Proteomes" id="UP000095591">
    <property type="component" value="Unassembled WGS sequence"/>
</dbReference>
<organism evidence="8 9">
    <name type="scientific">Parabacteroides distasonis</name>
    <dbReference type="NCBI Taxonomy" id="823"/>
    <lineage>
        <taxon>Bacteria</taxon>
        <taxon>Pseudomonadati</taxon>
        <taxon>Bacteroidota</taxon>
        <taxon>Bacteroidia</taxon>
        <taxon>Bacteroidales</taxon>
        <taxon>Tannerellaceae</taxon>
        <taxon>Parabacteroides</taxon>
    </lineage>
</organism>
<dbReference type="Gene3D" id="3.30.565.10">
    <property type="entry name" value="Histidine kinase-like ATPase, C-terminal domain"/>
    <property type="match status" value="1"/>
</dbReference>
<dbReference type="SMART" id="SM00387">
    <property type="entry name" value="HATPase_c"/>
    <property type="match status" value="1"/>
</dbReference>
<dbReference type="InterPro" id="IPR036097">
    <property type="entry name" value="HisK_dim/P_sf"/>
</dbReference>